<dbReference type="Proteomes" id="UP000838756">
    <property type="component" value="Unassembled WGS sequence"/>
</dbReference>
<comment type="caution">
    <text evidence="2">The sequence shown here is derived from an EMBL/GenBank/DDBJ whole genome shotgun (WGS) entry which is preliminary data.</text>
</comment>
<protein>
    <submittedName>
        <fullName evidence="2">Jg9605 protein</fullName>
    </submittedName>
</protein>
<name>A0A8S4QYP5_9NEOP</name>
<evidence type="ECO:0000256" key="1">
    <source>
        <dbReference type="SAM" id="MobiDB-lite"/>
    </source>
</evidence>
<keyword evidence="3" id="KW-1185">Reference proteome</keyword>
<accession>A0A8S4QYP5</accession>
<dbReference type="EMBL" id="CAKXAJ010023059">
    <property type="protein sequence ID" value="CAH2227402.1"/>
    <property type="molecule type" value="Genomic_DNA"/>
</dbReference>
<organism evidence="2 3">
    <name type="scientific">Pararge aegeria aegeria</name>
    <dbReference type="NCBI Taxonomy" id="348720"/>
    <lineage>
        <taxon>Eukaryota</taxon>
        <taxon>Metazoa</taxon>
        <taxon>Ecdysozoa</taxon>
        <taxon>Arthropoda</taxon>
        <taxon>Hexapoda</taxon>
        <taxon>Insecta</taxon>
        <taxon>Pterygota</taxon>
        <taxon>Neoptera</taxon>
        <taxon>Endopterygota</taxon>
        <taxon>Lepidoptera</taxon>
        <taxon>Glossata</taxon>
        <taxon>Ditrysia</taxon>
        <taxon>Papilionoidea</taxon>
        <taxon>Nymphalidae</taxon>
        <taxon>Satyrinae</taxon>
        <taxon>Satyrini</taxon>
        <taxon>Parargina</taxon>
        <taxon>Pararge</taxon>
    </lineage>
</organism>
<feature type="region of interest" description="Disordered" evidence="1">
    <location>
        <begin position="137"/>
        <end position="164"/>
    </location>
</feature>
<evidence type="ECO:0000313" key="3">
    <source>
        <dbReference type="Proteomes" id="UP000838756"/>
    </source>
</evidence>
<gene>
    <name evidence="2" type="primary">jg9605</name>
    <name evidence="2" type="ORF">PAEG_LOCUS7918</name>
</gene>
<sequence>MESSRATTAVYSVITIGFHSSHITTQLENLTRSASRSRRAPRRGDGKFCNHAPDSGLKNAFSHAYTRRILYNLQQSCHHQHGVPLALWSRYSNSGSFTHSVHWNHIEFSLFHCPQRKCYQQGLQLHALTQRRPECPHLEEYPGSTSPPSRSDKEWTPIMDLKKQ</sequence>
<dbReference type="AlphaFoldDB" id="A0A8S4QYP5"/>
<reference evidence="2" key="1">
    <citation type="submission" date="2022-03" db="EMBL/GenBank/DDBJ databases">
        <authorList>
            <person name="Lindestad O."/>
        </authorList>
    </citation>
    <scope>NUCLEOTIDE SEQUENCE</scope>
</reference>
<feature type="compositionally biased region" description="Basic and acidic residues" evidence="1">
    <location>
        <begin position="150"/>
        <end position="164"/>
    </location>
</feature>
<evidence type="ECO:0000313" key="2">
    <source>
        <dbReference type="EMBL" id="CAH2227402.1"/>
    </source>
</evidence>
<proteinExistence type="predicted"/>